<dbReference type="PANTHER" id="PTHR33463:SF167">
    <property type="entry name" value="PUTATIVE-RELATED"/>
    <property type="match status" value="1"/>
</dbReference>
<evidence type="ECO:0000259" key="2">
    <source>
        <dbReference type="Pfam" id="PF23247"/>
    </source>
</evidence>
<dbReference type="Gramene" id="OMO62361">
    <property type="protein sequence ID" value="OMO62361"/>
    <property type="gene ID" value="CCACVL1_22872"/>
</dbReference>
<feature type="non-terminal residue" evidence="3">
    <location>
        <position position="285"/>
    </location>
</feature>
<gene>
    <name evidence="3" type="ORF">CCACVL1_22872</name>
</gene>
<dbReference type="PANTHER" id="PTHR33463">
    <property type="entry name" value="NB-ARC DOMAIN-CONTAINING PROTEIN-RELATED"/>
    <property type="match status" value="1"/>
</dbReference>
<dbReference type="SUPFAM" id="SSF52047">
    <property type="entry name" value="RNI-like"/>
    <property type="match status" value="1"/>
</dbReference>
<keyword evidence="4" id="KW-1185">Reference proteome</keyword>
<dbReference type="InterPro" id="IPR057135">
    <property type="entry name" value="At4g27190-like_LRR"/>
</dbReference>
<dbReference type="Proteomes" id="UP000188268">
    <property type="component" value="Unassembled WGS sequence"/>
</dbReference>
<dbReference type="InterPro" id="IPR032675">
    <property type="entry name" value="LRR_dom_sf"/>
</dbReference>
<keyword evidence="1" id="KW-0611">Plant defense</keyword>
<feature type="non-terminal residue" evidence="3">
    <location>
        <position position="1"/>
    </location>
</feature>
<dbReference type="OMA" id="DWINIGV"/>
<dbReference type="AlphaFoldDB" id="A0A1R3GWF6"/>
<sequence>VGFLSLEKLVIIDMENLKRVSSDQISVDSFCRPKVLKLLGVAKQSTILPPCSPHLISNLQELVVGRTNELRELFQCEGAPGEIIKHGWAQARFSKLSLFKLPMLTHIWKEGFRFQQPGELFQNLITLEVSECSALKILVPSPVSLTNLTTLEIVECHGFLNLITPSTAKSMAQLQTLKITHCNLISEIVAPSGGGGVEEYGIISFLKLKYIGLQFLPSLTSFCSGPYTFDFPALDKLIVRGCPKLEKFSMPDDLKPQNLEKVCLSEEEDDWHWVRADNLNTTIKE</sequence>
<accession>A0A1R3GWF6</accession>
<protein>
    <submittedName>
        <fullName evidence="3">Disease resistance protein</fullName>
    </submittedName>
</protein>
<comment type="caution">
    <text evidence="3">The sequence shown here is derived from an EMBL/GenBank/DDBJ whole genome shotgun (WGS) entry which is preliminary data.</text>
</comment>
<dbReference type="Gene3D" id="3.80.10.10">
    <property type="entry name" value="Ribonuclease Inhibitor"/>
    <property type="match status" value="1"/>
</dbReference>
<feature type="domain" description="Disease resistance protein At4g27190-like leucine-rich repeats" evidence="2">
    <location>
        <begin position="7"/>
        <end position="156"/>
    </location>
</feature>
<proteinExistence type="predicted"/>
<dbReference type="EMBL" id="AWWV01013257">
    <property type="protein sequence ID" value="OMO62361.1"/>
    <property type="molecule type" value="Genomic_DNA"/>
</dbReference>
<dbReference type="Pfam" id="PF23247">
    <property type="entry name" value="LRR_RPS2"/>
    <property type="match status" value="1"/>
</dbReference>
<evidence type="ECO:0000256" key="1">
    <source>
        <dbReference type="ARBA" id="ARBA00022821"/>
    </source>
</evidence>
<dbReference type="OrthoDB" id="1750315at2759"/>
<evidence type="ECO:0000313" key="3">
    <source>
        <dbReference type="EMBL" id="OMO62361.1"/>
    </source>
</evidence>
<evidence type="ECO:0000313" key="4">
    <source>
        <dbReference type="Proteomes" id="UP000188268"/>
    </source>
</evidence>
<organism evidence="3 4">
    <name type="scientific">Corchorus capsularis</name>
    <name type="common">Jute</name>
    <dbReference type="NCBI Taxonomy" id="210143"/>
    <lineage>
        <taxon>Eukaryota</taxon>
        <taxon>Viridiplantae</taxon>
        <taxon>Streptophyta</taxon>
        <taxon>Embryophyta</taxon>
        <taxon>Tracheophyta</taxon>
        <taxon>Spermatophyta</taxon>
        <taxon>Magnoliopsida</taxon>
        <taxon>eudicotyledons</taxon>
        <taxon>Gunneridae</taxon>
        <taxon>Pentapetalae</taxon>
        <taxon>rosids</taxon>
        <taxon>malvids</taxon>
        <taxon>Malvales</taxon>
        <taxon>Malvaceae</taxon>
        <taxon>Grewioideae</taxon>
        <taxon>Apeibeae</taxon>
        <taxon>Corchorus</taxon>
    </lineage>
</organism>
<dbReference type="InterPro" id="IPR050905">
    <property type="entry name" value="Plant_NBS-LRR"/>
</dbReference>
<reference evidence="3 4" key="1">
    <citation type="submission" date="2013-09" db="EMBL/GenBank/DDBJ databases">
        <title>Corchorus capsularis genome sequencing.</title>
        <authorList>
            <person name="Alam M."/>
            <person name="Haque M.S."/>
            <person name="Islam M.S."/>
            <person name="Emdad E.M."/>
            <person name="Islam M.M."/>
            <person name="Ahmed B."/>
            <person name="Halim A."/>
            <person name="Hossen Q.M.M."/>
            <person name="Hossain M.Z."/>
            <person name="Ahmed R."/>
            <person name="Khan M.M."/>
            <person name="Islam R."/>
            <person name="Rashid M.M."/>
            <person name="Khan S.A."/>
            <person name="Rahman M.S."/>
            <person name="Alam M."/>
        </authorList>
    </citation>
    <scope>NUCLEOTIDE SEQUENCE [LARGE SCALE GENOMIC DNA]</scope>
    <source>
        <strain evidence="4">cv. CVL-1</strain>
        <tissue evidence="3">Whole seedling</tissue>
    </source>
</reference>
<name>A0A1R3GWF6_COCAP</name>